<dbReference type="InterPro" id="IPR011990">
    <property type="entry name" value="TPR-like_helical_dom_sf"/>
</dbReference>
<dbReference type="AlphaFoldDB" id="A0AAE0F3Q7"/>
<dbReference type="NCBIfam" id="NF047558">
    <property type="entry name" value="TPR_END_plus"/>
    <property type="match status" value="1"/>
</dbReference>
<evidence type="ECO:0000313" key="3">
    <source>
        <dbReference type="Proteomes" id="UP001190700"/>
    </source>
</evidence>
<accession>A0AAE0F3Q7</accession>
<dbReference type="Gene3D" id="1.25.40.10">
    <property type="entry name" value="Tetratricopeptide repeat domain"/>
    <property type="match status" value="1"/>
</dbReference>
<dbReference type="InterPro" id="IPR019734">
    <property type="entry name" value="TPR_rpt"/>
</dbReference>
<name>A0AAE0F3Q7_9CHLO</name>
<feature type="repeat" description="TPR" evidence="1">
    <location>
        <begin position="204"/>
        <end position="237"/>
    </location>
</feature>
<keyword evidence="1" id="KW-0802">TPR repeat</keyword>
<evidence type="ECO:0000313" key="2">
    <source>
        <dbReference type="EMBL" id="KAK3250404.1"/>
    </source>
</evidence>
<dbReference type="PANTHER" id="PTHR47661">
    <property type="entry name" value="PHOSPHOGLUCAN PHOSPHATASE LSF1, CHLOROPLASTIC"/>
    <property type="match status" value="1"/>
</dbReference>
<protein>
    <submittedName>
        <fullName evidence="2">Uncharacterized protein</fullName>
    </submittedName>
</protein>
<dbReference type="SUPFAM" id="SSF48452">
    <property type="entry name" value="TPR-like"/>
    <property type="match status" value="1"/>
</dbReference>
<evidence type="ECO:0000256" key="1">
    <source>
        <dbReference type="PROSITE-ProRule" id="PRU00339"/>
    </source>
</evidence>
<keyword evidence="3" id="KW-1185">Reference proteome</keyword>
<dbReference type="PANTHER" id="PTHR47661:SF3">
    <property type="entry name" value="PROTEIN CONTAINING PDZ DOMAIN, A K-BOX DOMAIN, AND A TPR REGION"/>
    <property type="match status" value="1"/>
</dbReference>
<proteinExistence type="predicted"/>
<organism evidence="2 3">
    <name type="scientific">Cymbomonas tetramitiformis</name>
    <dbReference type="NCBI Taxonomy" id="36881"/>
    <lineage>
        <taxon>Eukaryota</taxon>
        <taxon>Viridiplantae</taxon>
        <taxon>Chlorophyta</taxon>
        <taxon>Pyramimonadophyceae</taxon>
        <taxon>Pyramimonadales</taxon>
        <taxon>Pyramimonadaceae</taxon>
        <taxon>Cymbomonas</taxon>
    </lineage>
</organism>
<dbReference type="EMBL" id="LGRX02026735">
    <property type="protein sequence ID" value="KAK3250404.1"/>
    <property type="molecule type" value="Genomic_DNA"/>
</dbReference>
<comment type="caution">
    <text evidence="2">The sequence shown here is derived from an EMBL/GenBank/DDBJ whole genome shotgun (WGS) entry which is preliminary data.</text>
</comment>
<dbReference type="PROSITE" id="PS50005">
    <property type="entry name" value="TPR"/>
    <property type="match status" value="1"/>
</dbReference>
<dbReference type="Proteomes" id="UP001190700">
    <property type="component" value="Unassembled WGS sequence"/>
</dbReference>
<sequence length="331" mass="36938">MNTQTIRCSVASCPQRNVAALNRTAMRAPKSSSAKVPMCTSLLPSQTSCFGKALQISTKQRSRGSLKVQAAEVAEEVELYEAELEKPIAVKFTRGNDGAAYVINVPNDPRYDEFEIGDKVMKISASFGPEVWDAQNYGQVMYAMKTRNGDVYMQLKKMNGDMSAFEEKKTSKFASERAGGNYGAGTAEVQQKNYIKAKEASEERKTLFYEGMEKFKAKQYDEALMLFENVVGLEPKNYIGDNMSKTTDIYRVAQYNVACCYSMINSIDAGLEALDKCMAVGFDDYKKIRSDPGLANLRAAEDKFNPVINKYDEPLFNENAFKAIKNLFGNK</sequence>
<gene>
    <name evidence="2" type="ORF">CYMTET_40215</name>
</gene>
<reference evidence="2 3" key="1">
    <citation type="journal article" date="2015" name="Genome Biol. Evol.">
        <title>Comparative Genomics of a Bacterivorous Green Alga Reveals Evolutionary Causalities and Consequences of Phago-Mixotrophic Mode of Nutrition.</title>
        <authorList>
            <person name="Burns J.A."/>
            <person name="Paasch A."/>
            <person name="Narechania A."/>
            <person name="Kim E."/>
        </authorList>
    </citation>
    <scope>NUCLEOTIDE SEQUENCE [LARGE SCALE GENOMIC DNA]</scope>
    <source>
        <strain evidence="2 3">PLY_AMNH</strain>
    </source>
</reference>